<name>A0AAE3VKX7_9HYPH</name>
<reference evidence="3" key="1">
    <citation type="submission" date="2023-07" db="EMBL/GenBank/DDBJ databases">
        <title>Genomic Encyclopedia of Type Strains, Phase IV (KMG-IV): sequencing the most valuable type-strain genomes for metagenomic binning, comparative biology and taxonomic classification.</title>
        <authorList>
            <person name="Goeker M."/>
        </authorList>
    </citation>
    <scope>NUCLEOTIDE SEQUENCE</scope>
    <source>
        <strain evidence="3">DSM 21202</strain>
    </source>
</reference>
<dbReference type="RefSeq" id="WP_306883844.1">
    <property type="nucleotide sequence ID" value="NZ_JAUSUL010000001.1"/>
</dbReference>
<dbReference type="Gene3D" id="3.40.190.100">
    <property type="entry name" value="Glycine betaine-binding periplasmic protein, domain 2"/>
    <property type="match status" value="1"/>
</dbReference>
<organism evidence="3 4">
    <name type="scientific">Amorphus orientalis</name>
    <dbReference type="NCBI Taxonomy" id="649198"/>
    <lineage>
        <taxon>Bacteria</taxon>
        <taxon>Pseudomonadati</taxon>
        <taxon>Pseudomonadota</taxon>
        <taxon>Alphaproteobacteria</taxon>
        <taxon>Hyphomicrobiales</taxon>
        <taxon>Amorphaceae</taxon>
        <taxon>Amorphus</taxon>
    </lineage>
</organism>
<evidence type="ECO:0000259" key="2">
    <source>
        <dbReference type="Pfam" id="PF04069"/>
    </source>
</evidence>
<dbReference type="Gene3D" id="3.10.105.10">
    <property type="entry name" value="Dipeptide-binding Protein, Domain 3"/>
    <property type="match status" value="1"/>
</dbReference>
<feature type="chain" id="PRO_5042235298" evidence="1">
    <location>
        <begin position="27"/>
        <end position="338"/>
    </location>
</feature>
<dbReference type="AlphaFoldDB" id="A0AAE3VKX7"/>
<dbReference type="EMBL" id="JAUSUL010000001">
    <property type="protein sequence ID" value="MDQ0314059.1"/>
    <property type="molecule type" value="Genomic_DNA"/>
</dbReference>
<accession>A0AAE3VKX7</accession>
<comment type="caution">
    <text evidence="3">The sequence shown here is derived from an EMBL/GenBank/DDBJ whole genome shotgun (WGS) entry which is preliminary data.</text>
</comment>
<dbReference type="InterPro" id="IPR007210">
    <property type="entry name" value="ABC_Gly_betaine_transp_sub-bd"/>
</dbReference>
<dbReference type="SUPFAM" id="SSF53850">
    <property type="entry name" value="Periplasmic binding protein-like II"/>
    <property type="match status" value="1"/>
</dbReference>
<protein>
    <submittedName>
        <fullName evidence="3">Glycine betaine/proline transport system substrate-binding protein</fullName>
    </submittedName>
</protein>
<dbReference type="GO" id="GO:0022857">
    <property type="term" value="F:transmembrane transporter activity"/>
    <property type="evidence" value="ECO:0007669"/>
    <property type="project" value="InterPro"/>
</dbReference>
<evidence type="ECO:0000313" key="4">
    <source>
        <dbReference type="Proteomes" id="UP001229244"/>
    </source>
</evidence>
<proteinExistence type="predicted"/>
<dbReference type="GO" id="GO:0043190">
    <property type="term" value="C:ATP-binding cassette (ABC) transporter complex"/>
    <property type="evidence" value="ECO:0007669"/>
    <property type="project" value="InterPro"/>
</dbReference>
<sequence length="338" mass="36267">MTSPSSALALAGAIALSSLALGPASAADGTCELDRPVMFAGLDYQSAAFHTEVAKFITEHGYDCAVDDLPGSTIPLINGMARGDIDIVMEIWTANPAQAWVDAQERGEVVALGTTFPDAEEGWYVPTYLVEGGEAPAPNLKRASDLPEYAAMFEDPEEPSKGRFYNCPAGWQCEIVNTKKLTAYGLTSSYTNFRPGTGAALVAAVESAYLRKNPILFYYWTPTALMGKYDFVKLQEPEFNQEIWDEMLESDDPDAATAYPVSKVIIGANKTFAESAPELAKFLTAYSMTSKMTSAALADMEDNGGDAAVAAEAFLKANEDVWSGWVPQAVADKVKAAL</sequence>
<keyword evidence="4" id="KW-1185">Reference proteome</keyword>
<dbReference type="Proteomes" id="UP001229244">
    <property type="component" value="Unassembled WGS sequence"/>
</dbReference>
<feature type="signal peptide" evidence="1">
    <location>
        <begin position="1"/>
        <end position="26"/>
    </location>
</feature>
<dbReference type="Pfam" id="PF04069">
    <property type="entry name" value="OpuAC"/>
    <property type="match status" value="1"/>
</dbReference>
<dbReference type="CDD" id="cd13641">
    <property type="entry name" value="PBP2_HisX_like"/>
    <property type="match status" value="1"/>
</dbReference>
<evidence type="ECO:0000313" key="3">
    <source>
        <dbReference type="EMBL" id="MDQ0314059.1"/>
    </source>
</evidence>
<keyword evidence="1" id="KW-0732">Signal</keyword>
<evidence type="ECO:0000256" key="1">
    <source>
        <dbReference type="SAM" id="SignalP"/>
    </source>
</evidence>
<gene>
    <name evidence="3" type="ORF">J2S73_000496</name>
</gene>
<feature type="domain" description="ABC-type glycine betaine transport system substrate-binding" evidence="2">
    <location>
        <begin position="36"/>
        <end position="316"/>
    </location>
</feature>